<dbReference type="RefSeq" id="WP_014802662.1">
    <property type="nucleotide sequence ID" value="NC_018020.1"/>
</dbReference>
<dbReference type="InterPro" id="IPR011067">
    <property type="entry name" value="Plasmid_toxin/cell-grow_inhib"/>
</dbReference>
<gene>
    <name evidence="1" type="ordered locus">Turpa_1501</name>
</gene>
<dbReference type="Gene3D" id="2.30.30.110">
    <property type="match status" value="1"/>
</dbReference>
<evidence type="ECO:0000313" key="1">
    <source>
        <dbReference type="EMBL" id="AFM12149.1"/>
    </source>
</evidence>
<keyword evidence="2" id="KW-1185">Reference proteome</keyword>
<dbReference type="GO" id="GO:0003677">
    <property type="term" value="F:DNA binding"/>
    <property type="evidence" value="ECO:0007669"/>
    <property type="project" value="InterPro"/>
</dbReference>
<proteinExistence type="predicted"/>
<dbReference type="KEGG" id="tpx:Turpa_1501"/>
<dbReference type="AlphaFoldDB" id="I4B4E2"/>
<organism evidence="1 2">
    <name type="scientific">Turneriella parva (strain ATCC BAA-1111 / DSM 21527 / NCTC 11395 / H)</name>
    <name type="common">Leptospira parva</name>
    <dbReference type="NCBI Taxonomy" id="869212"/>
    <lineage>
        <taxon>Bacteria</taxon>
        <taxon>Pseudomonadati</taxon>
        <taxon>Spirochaetota</taxon>
        <taxon>Spirochaetia</taxon>
        <taxon>Leptospirales</taxon>
        <taxon>Leptospiraceae</taxon>
        <taxon>Turneriella</taxon>
    </lineage>
</organism>
<protein>
    <submittedName>
        <fullName evidence="1">Transcriptional modulator of MazE/toxin, MazF</fullName>
    </submittedName>
</protein>
<dbReference type="HOGENOM" id="CLU_121823_6_3_12"/>
<dbReference type="Pfam" id="PF02452">
    <property type="entry name" value="PemK_toxin"/>
    <property type="match status" value="1"/>
</dbReference>
<dbReference type="OrthoDB" id="9808744at2"/>
<dbReference type="SUPFAM" id="SSF50118">
    <property type="entry name" value="Cell growth inhibitor/plasmid maintenance toxic component"/>
    <property type="match status" value="1"/>
</dbReference>
<dbReference type="STRING" id="869212.Turpa_1501"/>
<evidence type="ECO:0000313" key="2">
    <source>
        <dbReference type="Proteomes" id="UP000006048"/>
    </source>
</evidence>
<accession>I4B4E2</accession>
<reference evidence="1 2" key="1">
    <citation type="submission" date="2012-06" db="EMBL/GenBank/DDBJ databases">
        <title>The complete chromosome of genome of Turneriella parva DSM 21527.</title>
        <authorList>
            <consortium name="US DOE Joint Genome Institute (JGI-PGF)"/>
            <person name="Lucas S."/>
            <person name="Han J."/>
            <person name="Lapidus A."/>
            <person name="Bruce D."/>
            <person name="Goodwin L."/>
            <person name="Pitluck S."/>
            <person name="Peters L."/>
            <person name="Kyrpides N."/>
            <person name="Mavromatis K."/>
            <person name="Ivanova N."/>
            <person name="Mikhailova N."/>
            <person name="Chertkov O."/>
            <person name="Detter J.C."/>
            <person name="Tapia R."/>
            <person name="Han C."/>
            <person name="Land M."/>
            <person name="Hauser L."/>
            <person name="Markowitz V."/>
            <person name="Cheng J.-F."/>
            <person name="Hugenholtz P."/>
            <person name="Woyke T."/>
            <person name="Wu D."/>
            <person name="Gronow S."/>
            <person name="Wellnitz S."/>
            <person name="Brambilla E."/>
            <person name="Klenk H.-P."/>
            <person name="Eisen J.A."/>
        </authorList>
    </citation>
    <scope>NUCLEOTIDE SEQUENCE [LARGE SCALE GENOMIC DNA]</scope>
    <source>
        <strain evidence="2">ATCC BAA-1111 / DSM 21527 / NCTC 11395 / H</strain>
    </source>
</reference>
<dbReference type="EMBL" id="CP002959">
    <property type="protein sequence ID" value="AFM12149.1"/>
    <property type="molecule type" value="Genomic_DNA"/>
</dbReference>
<sequence>MKSIIRYDAFDKGDIVLLPFPFTNLKTTKRRPGLVISPKVFNKAGDTTILFMTSNTAAPAREGDVLVQKFKEAGLPKPTLVRMKFVTIANALILKKIGKLPAGDMKRVKAQVMRFFGMAD</sequence>
<name>I4B4E2_TURPD</name>
<dbReference type="InterPro" id="IPR003477">
    <property type="entry name" value="PemK-like"/>
</dbReference>
<dbReference type="Proteomes" id="UP000006048">
    <property type="component" value="Chromosome"/>
</dbReference>